<feature type="region of interest" description="Disordered" evidence="1">
    <location>
        <begin position="113"/>
        <end position="138"/>
    </location>
</feature>
<evidence type="ECO:0000313" key="2">
    <source>
        <dbReference type="EMBL" id="ANZ74487.1"/>
    </source>
</evidence>
<feature type="compositionally biased region" description="Low complexity" evidence="1">
    <location>
        <begin position="471"/>
        <end position="523"/>
    </location>
</feature>
<sequence>MTDPKQLISLMKSTSTNTRLGRTEKYTHCSACRRPRALKVTDEKEITMYDFKTCDKCRAKNKVYRLNSFYINRMYEDEKTANPNPEKYDGRVRGNYKSKEFVFSDSEDSDVTAVSARKKRNTKSQPIRRTHSHNSIKQSEEISSLDRLLELLYSNKEQDVIKLRVNIMVPNHLAPCMDNIAVMELMKLVPENNDKDTKRKIELAGPEIQKFRNNLKQVILIHYVDRILLVLRSIGYVFTLRSSRFSGPRMELHLRCFNDLPRGNRIKKERPKLKKYLQKQMIRNQKLAIEGKKGRREKQNKFSHLLNSIPAFDPYKLSSVKRAYRRLEAAYRIKNERLKFFECESKLEVSMNPESGELSVFFTHKHHSTLDNIDVPIVFRASPSSLKLRRLRDFDKIYHLDEDDTDIGSSSSSSTASNSSDDSSDDSNSEDKDLSESSSSSSSSNMKPEAKSQDSIRSGTKSKSRTKKSGIKFNSSSHVSSSSISSSSSNTSSSSSSNTSSSSSSNLSSSSSSSSNLSSDSGQ</sequence>
<protein>
    <submittedName>
        <fullName evidence="2">BA75_00668T0</fullName>
    </submittedName>
</protein>
<proteinExistence type="predicted"/>
<accession>A0A1B2J8V9</accession>
<feature type="compositionally biased region" description="Low complexity" evidence="1">
    <location>
        <begin position="436"/>
        <end position="445"/>
    </location>
</feature>
<dbReference type="AlphaFoldDB" id="A0A1B2J8V9"/>
<dbReference type="OrthoDB" id="3987103at2759"/>
<feature type="compositionally biased region" description="Basic residues" evidence="1">
    <location>
        <begin position="116"/>
        <end position="134"/>
    </location>
</feature>
<feature type="compositionally biased region" description="Low complexity" evidence="1">
    <location>
        <begin position="407"/>
        <end position="421"/>
    </location>
</feature>
<keyword evidence="3" id="KW-1185">Reference proteome</keyword>
<dbReference type="PANTHER" id="PTHR34755:SF3">
    <property type="entry name" value="SERINE_ARGININE REPETITIVE MATRIX PROTEIN 2"/>
    <property type="match status" value="1"/>
</dbReference>
<reference evidence="2 3" key="1">
    <citation type="submission" date="2016-02" db="EMBL/GenBank/DDBJ databases">
        <title>Comparative genomic and transcriptomic foundation for Pichia pastoris.</title>
        <authorList>
            <person name="Love K.R."/>
            <person name="Shah K.A."/>
            <person name="Whittaker C.A."/>
            <person name="Wu J."/>
            <person name="Bartlett M.C."/>
            <person name="Ma D."/>
            <person name="Leeson R.L."/>
            <person name="Priest M."/>
            <person name="Young S.K."/>
            <person name="Love J.C."/>
        </authorList>
    </citation>
    <scope>NUCLEOTIDE SEQUENCE [LARGE SCALE GENOMIC DNA]</scope>
    <source>
        <strain evidence="2 3">ATCC 28485</strain>
    </source>
</reference>
<dbReference type="InterPro" id="IPR052109">
    <property type="entry name" value="SRRM_Domain-Containing"/>
</dbReference>
<dbReference type="EMBL" id="CP014584">
    <property type="protein sequence ID" value="ANZ74487.1"/>
    <property type="molecule type" value="Genomic_DNA"/>
</dbReference>
<name>A0A1B2J8V9_PICPA</name>
<evidence type="ECO:0000313" key="3">
    <source>
        <dbReference type="Proteomes" id="UP000094565"/>
    </source>
</evidence>
<feature type="compositionally biased region" description="Basic residues" evidence="1">
    <location>
        <begin position="460"/>
        <end position="470"/>
    </location>
</feature>
<gene>
    <name evidence="2" type="ORF">ATY40_BA7500668</name>
</gene>
<dbReference type="PANTHER" id="PTHR34755">
    <property type="entry name" value="SERINE/ARGININE REPETITIVE MATRIX PROTEIN 3-RELATED"/>
    <property type="match status" value="1"/>
</dbReference>
<feature type="region of interest" description="Disordered" evidence="1">
    <location>
        <begin position="405"/>
        <end position="523"/>
    </location>
</feature>
<evidence type="ECO:0000256" key="1">
    <source>
        <dbReference type="SAM" id="MobiDB-lite"/>
    </source>
</evidence>
<dbReference type="Proteomes" id="UP000094565">
    <property type="component" value="Chromosome 1"/>
</dbReference>
<organism evidence="2 3">
    <name type="scientific">Komagataella pastoris</name>
    <name type="common">Yeast</name>
    <name type="synonym">Pichia pastoris</name>
    <dbReference type="NCBI Taxonomy" id="4922"/>
    <lineage>
        <taxon>Eukaryota</taxon>
        <taxon>Fungi</taxon>
        <taxon>Dikarya</taxon>
        <taxon>Ascomycota</taxon>
        <taxon>Saccharomycotina</taxon>
        <taxon>Pichiomycetes</taxon>
        <taxon>Pichiales</taxon>
        <taxon>Pichiaceae</taxon>
        <taxon>Komagataella</taxon>
    </lineage>
</organism>
<dbReference type="GO" id="GO:0003729">
    <property type="term" value="F:mRNA binding"/>
    <property type="evidence" value="ECO:0007669"/>
    <property type="project" value="TreeGrafter"/>
</dbReference>